<reference evidence="2" key="2">
    <citation type="submission" date="2023-05" db="EMBL/GenBank/DDBJ databases">
        <authorList>
            <consortium name="Lawrence Berkeley National Laboratory"/>
            <person name="Steindorff A."/>
            <person name="Hensen N."/>
            <person name="Bonometti L."/>
            <person name="Westerberg I."/>
            <person name="Brannstrom I.O."/>
            <person name="Guillou S."/>
            <person name="Cros-Aarteil S."/>
            <person name="Calhoun S."/>
            <person name="Haridas S."/>
            <person name="Kuo A."/>
            <person name="Mondo S."/>
            <person name="Pangilinan J."/>
            <person name="Riley R."/>
            <person name="Labutti K."/>
            <person name="Andreopoulos B."/>
            <person name="Lipzen A."/>
            <person name="Chen C."/>
            <person name="Yanf M."/>
            <person name="Daum C."/>
            <person name="Ng V."/>
            <person name="Clum A."/>
            <person name="Ohm R."/>
            <person name="Martin F."/>
            <person name="Silar P."/>
            <person name="Natvig D."/>
            <person name="Lalanne C."/>
            <person name="Gautier V."/>
            <person name="Ament-Velasquez S.L."/>
            <person name="Kruys A."/>
            <person name="Hutchinson M.I."/>
            <person name="Powell A.J."/>
            <person name="Barry K."/>
            <person name="Miller A.N."/>
            <person name="Grigoriev I.V."/>
            <person name="Debuchy R."/>
            <person name="Gladieux P."/>
            <person name="Thoren M.H."/>
            <person name="Johannesson H."/>
        </authorList>
    </citation>
    <scope>NUCLEOTIDE SEQUENCE</scope>
    <source>
        <strain evidence="2">CBS 757.83</strain>
    </source>
</reference>
<dbReference type="PANTHER" id="PTHR12461:SF105">
    <property type="entry name" value="HYPOXIA-INDUCIBLE FACTOR 1-ALPHA INHIBITOR"/>
    <property type="match status" value="1"/>
</dbReference>
<dbReference type="AlphaFoldDB" id="A0AAN6T0D4"/>
<dbReference type="PANTHER" id="PTHR12461">
    <property type="entry name" value="HYPOXIA-INDUCIBLE FACTOR 1 ALPHA INHIBITOR-RELATED"/>
    <property type="match status" value="1"/>
</dbReference>
<proteinExistence type="predicted"/>
<gene>
    <name evidence="2" type="ORF">N658DRAFT_524617</name>
</gene>
<dbReference type="EMBL" id="MU863640">
    <property type="protein sequence ID" value="KAK4100465.1"/>
    <property type="molecule type" value="Genomic_DNA"/>
</dbReference>
<comment type="caution">
    <text evidence="2">The sequence shown here is derived from an EMBL/GenBank/DDBJ whole genome shotgun (WGS) entry which is preliminary data.</text>
</comment>
<dbReference type="InterPro" id="IPR014710">
    <property type="entry name" value="RmlC-like_jellyroll"/>
</dbReference>
<evidence type="ECO:0000313" key="2">
    <source>
        <dbReference type="EMBL" id="KAK4100465.1"/>
    </source>
</evidence>
<organism evidence="2 3">
    <name type="scientific">Parathielavia hyrcaniae</name>
    <dbReference type="NCBI Taxonomy" id="113614"/>
    <lineage>
        <taxon>Eukaryota</taxon>
        <taxon>Fungi</taxon>
        <taxon>Dikarya</taxon>
        <taxon>Ascomycota</taxon>
        <taxon>Pezizomycotina</taxon>
        <taxon>Sordariomycetes</taxon>
        <taxon>Sordariomycetidae</taxon>
        <taxon>Sordariales</taxon>
        <taxon>Chaetomiaceae</taxon>
        <taxon>Parathielavia</taxon>
    </lineage>
</organism>
<name>A0AAN6T0D4_9PEZI</name>
<dbReference type="Proteomes" id="UP001305647">
    <property type="component" value="Unassembled WGS sequence"/>
</dbReference>
<dbReference type="SUPFAM" id="SSF51197">
    <property type="entry name" value="Clavaminate synthase-like"/>
    <property type="match status" value="1"/>
</dbReference>
<evidence type="ECO:0000313" key="3">
    <source>
        <dbReference type="Proteomes" id="UP001305647"/>
    </source>
</evidence>
<accession>A0AAN6T0D4</accession>
<dbReference type="InterPro" id="IPR041667">
    <property type="entry name" value="Cupin_8"/>
</dbReference>
<dbReference type="InterPro" id="IPR003347">
    <property type="entry name" value="JmjC_dom"/>
</dbReference>
<feature type="domain" description="JmjC" evidence="1">
    <location>
        <begin position="45"/>
        <end position="231"/>
    </location>
</feature>
<dbReference type="Pfam" id="PF13621">
    <property type="entry name" value="Cupin_8"/>
    <property type="match status" value="1"/>
</dbReference>
<evidence type="ECO:0000259" key="1">
    <source>
        <dbReference type="PROSITE" id="PS51184"/>
    </source>
</evidence>
<sequence length="231" mass="25814">MSQADRQGKPIVFRQQVHQDESIDGITPPISLPALRKWFSPTPHHHHIAQLYIAQLPLSDLPTDLQQDAPTPDALAAEPTRELPYAADVYTSSLWLGLEPTFTPWHRDPNPNLFCQLVGSKTVRLMPPAPGKQLFADVSAGRLGRLNASHAIRGLEMMQSNERKAWWDAVWGPSVPEGMQEVVLRPRDVLFLPLGWWHSVRSAGGGIGSLNASVNWWFRWRKVARLASSSA</sequence>
<dbReference type="PROSITE" id="PS51184">
    <property type="entry name" value="JMJC"/>
    <property type="match status" value="1"/>
</dbReference>
<keyword evidence="3" id="KW-1185">Reference proteome</keyword>
<dbReference type="Gene3D" id="2.60.120.10">
    <property type="entry name" value="Jelly Rolls"/>
    <property type="match status" value="1"/>
</dbReference>
<protein>
    <submittedName>
        <fullName evidence="2">Clavaminate synthase-like protein</fullName>
    </submittedName>
</protein>
<reference evidence="2" key="1">
    <citation type="journal article" date="2023" name="Mol. Phylogenet. Evol.">
        <title>Genome-scale phylogeny and comparative genomics of the fungal order Sordariales.</title>
        <authorList>
            <person name="Hensen N."/>
            <person name="Bonometti L."/>
            <person name="Westerberg I."/>
            <person name="Brannstrom I.O."/>
            <person name="Guillou S."/>
            <person name="Cros-Aarteil S."/>
            <person name="Calhoun S."/>
            <person name="Haridas S."/>
            <person name="Kuo A."/>
            <person name="Mondo S."/>
            <person name="Pangilinan J."/>
            <person name="Riley R."/>
            <person name="LaButti K."/>
            <person name="Andreopoulos B."/>
            <person name="Lipzen A."/>
            <person name="Chen C."/>
            <person name="Yan M."/>
            <person name="Daum C."/>
            <person name="Ng V."/>
            <person name="Clum A."/>
            <person name="Steindorff A."/>
            <person name="Ohm R.A."/>
            <person name="Martin F."/>
            <person name="Silar P."/>
            <person name="Natvig D.O."/>
            <person name="Lalanne C."/>
            <person name="Gautier V."/>
            <person name="Ament-Velasquez S.L."/>
            <person name="Kruys A."/>
            <person name="Hutchinson M.I."/>
            <person name="Powell A.J."/>
            <person name="Barry K."/>
            <person name="Miller A.N."/>
            <person name="Grigoriev I.V."/>
            <person name="Debuchy R."/>
            <person name="Gladieux P."/>
            <person name="Hiltunen Thoren M."/>
            <person name="Johannesson H."/>
        </authorList>
    </citation>
    <scope>NUCLEOTIDE SEQUENCE</scope>
    <source>
        <strain evidence="2">CBS 757.83</strain>
    </source>
</reference>